<comment type="caution">
    <text evidence="1">The sequence shown here is derived from an EMBL/GenBank/DDBJ whole genome shotgun (WGS) entry which is preliminary data.</text>
</comment>
<organism evidence="1 2">
    <name type="scientific">Rhodococcus wratislaviensis</name>
    <name type="common">Tsukamurella wratislaviensis</name>
    <dbReference type="NCBI Taxonomy" id="44752"/>
    <lineage>
        <taxon>Bacteria</taxon>
        <taxon>Bacillati</taxon>
        <taxon>Actinomycetota</taxon>
        <taxon>Actinomycetes</taxon>
        <taxon>Mycobacteriales</taxon>
        <taxon>Nocardiaceae</taxon>
        <taxon>Rhodococcus</taxon>
    </lineage>
</organism>
<evidence type="ECO:0000313" key="2">
    <source>
        <dbReference type="Proteomes" id="UP000287519"/>
    </source>
</evidence>
<dbReference type="AlphaFoldDB" id="A0A402C5Q9"/>
<name>A0A402C5Q9_RHOWR</name>
<dbReference type="Proteomes" id="UP000287519">
    <property type="component" value="Unassembled WGS sequence"/>
</dbReference>
<gene>
    <name evidence="1" type="ORF">Rhow_002402</name>
</gene>
<dbReference type="EMBL" id="BHYM01000022">
    <property type="protein sequence ID" value="GCE38878.1"/>
    <property type="molecule type" value="Genomic_DNA"/>
</dbReference>
<proteinExistence type="predicted"/>
<keyword evidence="2" id="KW-1185">Reference proteome</keyword>
<evidence type="ECO:0000313" key="1">
    <source>
        <dbReference type="EMBL" id="GCE38878.1"/>
    </source>
</evidence>
<protein>
    <submittedName>
        <fullName evidence="1">Mobile element protein</fullName>
    </submittedName>
</protein>
<accession>A0A402C5Q9</accession>
<reference evidence="1 2" key="1">
    <citation type="submission" date="2018-11" db="EMBL/GenBank/DDBJ databases">
        <title>Microbial catabolism of amino acid.</title>
        <authorList>
            <person name="Hibi M."/>
            <person name="Ogawa J."/>
        </authorList>
    </citation>
    <scope>NUCLEOTIDE SEQUENCE [LARGE SCALE GENOMIC DNA]</scope>
    <source>
        <strain evidence="1 2">C31-06</strain>
    </source>
</reference>
<sequence length="62" mass="7128">MVNAILAVKSRQRPRCRKPGKVRADKGYDYDKHRWWLRKESIGPRIAAAASREVADSRATHP</sequence>